<dbReference type="PROSITE" id="PS51999">
    <property type="entry name" value="ZF_GRF"/>
    <property type="match status" value="1"/>
</dbReference>
<dbReference type="SUPFAM" id="SSF56219">
    <property type="entry name" value="DNase I-like"/>
    <property type="match status" value="1"/>
</dbReference>
<evidence type="ECO:0000256" key="9">
    <source>
        <dbReference type="PIRSR" id="PIRSR604808-1"/>
    </source>
</evidence>
<dbReference type="GO" id="GO:0006284">
    <property type="term" value="P:base-excision repair"/>
    <property type="evidence" value="ECO:0007669"/>
    <property type="project" value="TreeGrafter"/>
</dbReference>
<feature type="binding site" evidence="10">
    <location>
        <position position="174"/>
    </location>
    <ligand>
        <name>Mg(2+)</name>
        <dbReference type="ChEBI" id="CHEBI:18420"/>
        <label>1</label>
    </ligand>
</feature>
<evidence type="ECO:0000256" key="7">
    <source>
        <dbReference type="ARBA" id="ARBA00022842"/>
    </source>
</evidence>
<dbReference type="EMBL" id="JAEPRD010000132">
    <property type="protein sequence ID" value="KAG2197231.1"/>
    <property type="molecule type" value="Genomic_DNA"/>
</dbReference>
<dbReference type="GO" id="GO:0008270">
    <property type="term" value="F:zinc ion binding"/>
    <property type="evidence" value="ECO:0007669"/>
    <property type="project" value="UniProtKB-KW"/>
</dbReference>
<dbReference type="InterPro" id="IPR020848">
    <property type="entry name" value="AP_endonuclease_F1_CS"/>
</dbReference>
<comment type="caution">
    <text evidence="16">The sequence shown here is derived from an EMBL/GenBank/DDBJ whole genome shotgun (WGS) entry which is preliminary data.</text>
</comment>
<evidence type="ECO:0000313" key="17">
    <source>
        <dbReference type="Proteomes" id="UP000603453"/>
    </source>
</evidence>
<gene>
    <name evidence="16" type="ORF">INT47_003606</name>
</gene>
<keyword evidence="5" id="KW-0378">Hydrolase</keyword>
<feature type="compositionally biased region" description="Polar residues" evidence="14">
    <location>
        <begin position="323"/>
        <end position="341"/>
    </location>
</feature>
<evidence type="ECO:0000256" key="2">
    <source>
        <dbReference type="ARBA" id="ARBA00007092"/>
    </source>
</evidence>
<comment type="cofactor">
    <cofactor evidence="10 13">
        <name>Mg(2+)</name>
        <dbReference type="ChEBI" id="CHEBI:18420"/>
    </cofactor>
    <cofactor evidence="10 13">
        <name>Mn(2+)</name>
        <dbReference type="ChEBI" id="CHEBI:29035"/>
    </cofactor>
    <text evidence="10 13">Probably binds two magnesium or manganese ions per subunit.</text>
</comment>
<keyword evidence="3 10" id="KW-0479">Metal-binding</keyword>
<evidence type="ECO:0000256" key="12">
    <source>
        <dbReference type="PROSITE-ProRule" id="PRU01343"/>
    </source>
</evidence>
<dbReference type="InterPro" id="IPR010666">
    <property type="entry name" value="Znf_GRF"/>
</dbReference>
<evidence type="ECO:0000256" key="8">
    <source>
        <dbReference type="ARBA" id="ARBA00023242"/>
    </source>
</evidence>
<feature type="region of interest" description="Disordered" evidence="14">
    <location>
        <begin position="323"/>
        <end position="354"/>
    </location>
</feature>
<dbReference type="InterPro" id="IPR036691">
    <property type="entry name" value="Endo/exonu/phosph_ase_sf"/>
</dbReference>
<keyword evidence="13" id="KW-0227">DNA damage</keyword>
<feature type="binding site" evidence="10">
    <location>
        <position position="176"/>
    </location>
    <ligand>
        <name>Mg(2+)</name>
        <dbReference type="ChEBI" id="CHEBI:18420"/>
        <label>1</label>
    </ligand>
</feature>
<dbReference type="PROSITE" id="PS51435">
    <property type="entry name" value="AP_NUCLEASE_F1_4"/>
    <property type="match status" value="1"/>
</dbReference>
<feature type="binding site" evidence="10">
    <location>
        <position position="7"/>
    </location>
    <ligand>
        <name>Mg(2+)</name>
        <dbReference type="ChEBI" id="CHEBI:18420"/>
        <label>1</label>
    </ligand>
</feature>
<feature type="site" description="Interaction with DNA substrate" evidence="11">
    <location>
        <position position="278"/>
    </location>
</feature>
<dbReference type="Pfam" id="PF03372">
    <property type="entry name" value="Exo_endo_phos"/>
    <property type="match status" value="1"/>
</dbReference>
<keyword evidence="17" id="KW-1185">Reference proteome</keyword>
<dbReference type="FunFam" id="3.60.10.10:FF:000079">
    <property type="entry name" value="DNA-(apurinic or apyrimidinic site) lyase"/>
    <property type="match status" value="1"/>
</dbReference>
<dbReference type="GO" id="GO:0003677">
    <property type="term" value="F:DNA binding"/>
    <property type="evidence" value="ECO:0007669"/>
    <property type="project" value="InterPro"/>
</dbReference>
<keyword evidence="6" id="KW-0862">Zinc</keyword>
<evidence type="ECO:0000256" key="4">
    <source>
        <dbReference type="ARBA" id="ARBA00022771"/>
    </source>
</evidence>
<sequence length="455" mass="52407">MRVLTWNVNGLSSTLQYYPWTEHKTYKHLLDTLNSDIICLQEIKCQRTKLPRDMALVPGYHAYFSFSKVKLGYSGVAVYIKDTFVQPQRTYEGITGILDTGSSFTYNLPTPAEKLDAEGRCIILDFGFLVLFNIYFPNDSEGTRLEFKMDYHVCVEQRVRDFLEMGKEVILVGDINAVHEEIDHCDPKQSIREHGIKNFKDLPQRSWLDQILVPNGPLIDMTRLYHPDRQKMFTCWNTRTNARPANFGTRIDYVLASRGLKSWFKYSDIQPEIMGSDHCPVYADFLDEMVDLLDKQPTTYESPLLSHHYPEFSNKQKKLSNYFSKSTGSSTPTLSVCTPSKRSADDEMSRSCGPKKQKSIQSFFNGNSNKKDDDVDKLIQHVEQKETTTKAWTSLFSAREVPRCKVHNEPCLERTVTKKGPNLGRIFYICSKPIGPKDGPAHQFNCNFFQWKTTK</sequence>
<keyword evidence="10" id="KW-0464">Manganese</keyword>
<organism evidence="16 17">
    <name type="scientific">Mucor saturninus</name>
    <dbReference type="NCBI Taxonomy" id="64648"/>
    <lineage>
        <taxon>Eukaryota</taxon>
        <taxon>Fungi</taxon>
        <taxon>Fungi incertae sedis</taxon>
        <taxon>Mucoromycota</taxon>
        <taxon>Mucoromycotina</taxon>
        <taxon>Mucoromycetes</taxon>
        <taxon>Mucorales</taxon>
        <taxon>Mucorineae</taxon>
        <taxon>Mucoraceae</taxon>
        <taxon>Mucor</taxon>
    </lineage>
</organism>
<dbReference type="NCBIfam" id="TIGR00633">
    <property type="entry name" value="xth"/>
    <property type="match status" value="1"/>
</dbReference>
<feature type="active site" description="Proton acceptor" evidence="9">
    <location>
        <position position="278"/>
    </location>
</feature>
<dbReference type="OrthoDB" id="391817at2759"/>
<comment type="similarity">
    <text evidence="2 13">Belongs to the DNA repair enzymes AP/ExoA family.</text>
</comment>
<evidence type="ECO:0000256" key="11">
    <source>
        <dbReference type="PIRSR" id="PIRSR604808-3"/>
    </source>
</evidence>
<feature type="binding site" evidence="10">
    <location>
        <position position="278"/>
    </location>
    <ligand>
        <name>Mg(2+)</name>
        <dbReference type="ChEBI" id="CHEBI:18420"/>
        <label>1</label>
    </ligand>
</feature>
<dbReference type="Proteomes" id="UP000603453">
    <property type="component" value="Unassembled WGS sequence"/>
</dbReference>
<comment type="cofactor">
    <cofactor evidence="1">
        <name>Mn(2+)</name>
        <dbReference type="ChEBI" id="CHEBI:29035"/>
    </cofactor>
</comment>
<evidence type="ECO:0000256" key="3">
    <source>
        <dbReference type="ARBA" id="ARBA00022723"/>
    </source>
</evidence>
<feature type="active site" description="Proton donor/acceptor" evidence="9">
    <location>
        <position position="174"/>
    </location>
</feature>
<keyword evidence="4 12" id="KW-0863">Zinc-finger</keyword>
<dbReference type="CDD" id="cd09088">
    <property type="entry name" value="Ape2-like_AP-endo"/>
    <property type="match status" value="1"/>
</dbReference>
<evidence type="ECO:0000256" key="1">
    <source>
        <dbReference type="ARBA" id="ARBA00001936"/>
    </source>
</evidence>
<reference evidence="16" key="1">
    <citation type="submission" date="2020-12" db="EMBL/GenBank/DDBJ databases">
        <title>Metabolic potential, ecology and presence of endohyphal bacteria is reflected in genomic diversity of Mucoromycotina.</title>
        <authorList>
            <person name="Muszewska A."/>
            <person name="Okrasinska A."/>
            <person name="Steczkiewicz K."/>
            <person name="Drgas O."/>
            <person name="Orlowska M."/>
            <person name="Perlinska-Lenart U."/>
            <person name="Aleksandrzak-Piekarczyk T."/>
            <person name="Szatraj K."/>
            <person name="Zielenkiewicz U."/>
            <person name="Pilsyk S."/>
            <person name="Malc E."/>
            <person name="Mieczkowski P."/>
            <person name="Kruszewska J.S."/>
            <person name="Biernat P."/>
            <person name="Pawlowska J."/>
        </authorList>
    </citation>
    <scope>NUCLEOTIDE SEQUENCE</scope>
    <source>
        <strain evidence="16">WA0000017839</strain>
    </source>
</reference>
<feature type="domain" description="GRF-type" evidence="15">
    <location>
        <begin position="404"/>
        <end position="455"/>
    </location>
</feature>
<keyword evidence="7 10" id="KW-0460">Magnesium</keyword>
<feature type="binding site" evidence="10">
    <location>
        <position position="277"/>
    </location>
    <ligand>
        <name>Mg(2+)</name>
        <dbReference type="ChEBI" id="CHEBI:18420"/>
        <label>1</label>
    </ligand>
</feature>
<dbReference type="GO" id="GO:0003906">
    <property type="term" value="F:DNA-(apurinic or apyrimidinic site) endonuclease activity"/>
    <property type="evidence" value="ECO:0007669"/>
    <property type="project" value="TreeGrafter"/>
</dbReference>
<dbReference type="Pfam" id="PF06839">
    <property type="entry name" value="Zn_ribbon_GRF"/>
    <property type="match status" value="1"/>
</dbReference>
<feature type="active site" evidence="9">
    <location>
        <position position="135"/>
    </location>
</feature>
<dbReference type="PROSITE" id="PS00728">
    <property type="entry name" value="AP_NUCLEASE_F1_3"/>
    <property type="match status" value="1"/>
</dbReference>
<keyword evidence="13" id="KW-0234">DNA repair</keyword>
<dbReference type="InterPro" id="IPR004808">
    <property type="entry name" value="AP_endonuc_1"/>
</dbReference>
<accession>A0A8H7QRA2</accession>
<evidence type="ECO:0000313" key="16">
    <source>
        <dbReference type="EMBL" id="KAG2197231.1"/>
    </source>
</evidence>
<feature type="binding site" evidence="10">
    <location>
        <position position="42"/>
    </location>
    <ligand>
        <name>Mg(2+)</name>
        <dbReference type="ChEBI" id="CHEBI:18420"/>
        <label>1</label>
    </ligand>
</feature>
<protein>
    <recommendedName>
        <fullName evidence="13">DNA-(apurinic or apyrimidinic site) endonuclease</fullName>
        <ecNumber evidence="13">3.1.-.-</ecNumber>
    </recommendedName>
</protein>
<feature type="site" description="Important for catalytic activity" evidence="11">
    <location>
        <position position="252"/>
    </location>
</feature>
<evidence type="ECO:0000256" key="10">
    <source>
        <dbReference type="PIRSR" id="PIRSR604808-2"/>
    </source>
</evidence>
<evidence type="ECO:0000256" key="13">
    <source>
        <dbReference type="RuleBase" id="RU362131"/>
    </source>
</evidence>
<name>A0A8H7QRA2_9FUNG</name>
<dbReference type="GO" id="GO:0008311">
    <property type="term" value="F:double-stranded DNA 3'-5' DNA exonuclease activity"/>
    <property type="evidence" value="ECO:0007669"/>
    <property type="project" value="TreeGrafter"/>
</dbReference>
<dbReference type="GO" id="GO:0008081">
    <property type="term" value="F:phosphoric diester hydrolase activity"/>
    <property type="evidence" value="ECO:0007669"/>
    <property type="project" value="TreeGrafter"/>
</dbReference>
<dbReference type="AlphaFoldDB" id="A0A8H7QRA2"/>
<evidence type="ECO:0000256" key="14">
    <source>
        <dbReference type="SAM" id="MobiDB-lite"/>
    </source>
</evidence>
<dbReference type="Gene3D" id="3.60.10.10">
    <property type="entry name" value="Endonuclease/exonuclease/phosphatase"/>
    <property type="match status" value="1"/>
</dbReference>
<dbReference type="PANTHER" id="PTHR22748:SF4">
    <property type="entry name" value="DNA-(APURINIC OR APYRIMIDINIC SITE) ENDONUCLEASE 2"/>
    <property type="match status" value="1"/>
</dbReference>
<dbReference type="EC" id="3.1.-.-" evidence="13"/>
<evidence type="ECO:0000256" key="5">
    <source>
        <dbReference type="ARBA" id="ARBA00022801"/>
    </source>
</evidence>
<proteinExistence type="inferred from homology"/>
<feature type="site" description="Transition state stabilizer" evidence="11">
    <location>
        <position position="176"/>
    </location>
</feature>
<evidence type="ECO:0000259" key="15">
    <source>
        <dbReference type="PROSITE" id="PS51999"/>
    </source>
</evidence>
<evidence type="ECO:0000256" key="6">
    <source>
        <dbReference type="ARBA" id="ARBA00022833"/>
    </source>
</evidence>
<keyword evidence="8" id="KW-0539">Nucleus</keyword>
<dbReference type="PANTHER" id="PTHR22748">
    <property type="entry name" value="AP ENDONUCLEASE"/>
    <property type="match status" value="1"/>
</dbReference>
<dbReference type="InterPro" id="IPR005135">
    <property type="entry name" value="Endo/exonuclease/phosphatase"/>
</dbReference>
<dbReference type="GO" id="GO:0005634">
    <property type="term" value="C:nucleus"/>
    <property type="evidence" value="ECO:0007669"/>
    <property type="project" value="TreeGrafter"/>
</dbReference>